<dbReference type="KEGG" id="agv:OJF2_44240"/>
<dbReference type="EMBL" id="CP042997">
    <property type="protein sequence ID" value="QEH35867.1"/>
    <property type="molecule type" value="Genomic_DNA"/>
</dbReference>
<keyword evidence="1" id="KW-0732">Signal</keyword>
<sequence length="134" mass="13924" precursor="true">MPRRVTIGALAAATLAMAISAAPGCGGPAGGGYAPTADEALALTRGALDAWSSGKAADLSRRDPPLRFVDPVQARGWALLEYRILEGEHRQAGPVVDVPVELSVKPPKGKPQPIRAVYQVATHPSAAVLRNDPD</sequence>
<feature type="signal peptide" evidence="1">
    <location>
        <begin position="1"/>
        <end position="21"/>
    </location>
</feature>
<evidence type="ECO:0000256" key="1">
    <source>
        <dbReference type="SAM" id="SignalP"/>
    </source>
</evidence>
<name>A0A5B9W6A8_9BACT</name>
<gene>
    <name evidence="2" type="ORF">OJF2_44240</name>
</gene>
<dbReference type="Proteomes" id="UP000324233">
    <property type="component" value="Chromosome"/>
</dbReference>
<accession>A0A5B9W6A8</accession>
<protein>
    <submittedName>
        <fullName evidence="2">Uncharacterized protein</fullName>
    </submittedName>
</protein>
<dbReference type="AlphaFoldDB" id="A0A5B9W6A8"/>
<proteinExistence type="predicted"/>
<evidence type="ECO:0000313" key="2">
    <source>
        <dbReference type="EMBL" id="QEH35867.1"/>
    </source>
</evidence>
<dbReference type="RefSeq" id="WP_148595612.1">
    <property type="nucleotide sequence ID" value="NZ_CP042997.1"/>
</dbReference>
<evidence type="ECO:0000313" key="3">
    <source>
        <dbReference type="Proteomes" id="UP000324233"/>
    </source>
</evidence>
<dbReference type="OrthoDB" id="9940584at2"/>
<organism evidence="2 3">
    <name type="scientific">Aquisphaera giovannonii</name>
    <dbReference type="NCBI Taxonomy" id="406548"/>
    <lineage>
        <taxon>Bacteria</taxon>
        <taxon>Pseudomonadati</taxon>
        <taxon>Planctomycetota</taxon>
        <taxon>Planctomycetia</taxon>
        <taxon>Isosphaerales</taxon>
        <taxon>Isosphaeraceae</taxon>
        <taxon>Aquisphaera</taxon>
    </lineage>
</organism>
<keyword evidence="3" id="KW-1185">Reference proteome</keyword>
<reference evidence="2 3" key="1">
    <citation type="submission" date="2019-08" db="EMBL/GenBank/DDBJ databases">
        <title>Deep-cultivation of Planctomycetes and their phenomic and genomic characterization uncovers novel biology.</title>
        <authorList>
            <person name="Wiegand S."/>
            <person name="Jogler M."/>
            <person name="Boedeker C."/>
            <person name="Pinto D."/>
            <person name="Vollmers J."/>
            <person name="Rivas-Marin E."/>
            <person name="Kohn T."/>
            <person name="Peeters S.H."/>
            <person name="Heuer A."/>
            <person name="Rast P."/>
            <person name="Oberbeckmann S."/>
            <person name="Bunk B."/>
            <person name="Jeske O."/>
            <person name="Meyerdierks A."/>
            <person name="Storesund J.E."/>
            <person name="Kallscheuer N."/>
            <person name="Luecker S."/>
            <person name="Lage O.M."/>
            <person name="Pohl T."/>
            <person name="Merkel B.J."/>
            <person name="Hornburger P."/>
            <person name="Mueller R.-W."/>
            <person name="Bruemmer F."/>
            <person name="Labrenz M."/>
            <person name="Spormann A.M."/>
            <person name="Op den Camp H."/>
            <person name="Overmann J."/>
            <person name="Amann R."/>
            <person name="Jetten M.S.M."/>
            <person name="Mascher T."/>
            <person name="Medema M.H."/>
            <person name="Devos D.P."/>
            <person name="Kaster A.-K."/>
            <person name="Ovreas L."/>
            <person name="Rohde M."/>
            <person name="Galperin M.Y."/>
            <person name="Jogler C."/>
        </authorList>
    </citation>
    <scope>NUCLEOTIDE SEQUENCE [LARGE SCALE GENOMIC DNA]</scope>
    <source>
        <strain evidence="2 3">OJF2</strain>
    </source>
</reference>
<feature type="chain" id="PRO_5022728757" evidence="1">
    <location>
        <begin position="22"/>
        <end position="134"/>
    </location>
</feature>